<dbReference type="AlphaFoldDB" id="A0A543J0V9"/>
<organism evidence="3 4">
    <name type="scientific">Thermopolyspora flexuosa</name>
    <dbReference type="NCBI Taxonomy" id="103836"/>
    <lineage>
        <taxon>Bacteria</taxon>
        <taxon>Bacillati</taxon>
        <taxon>Actinomycetota</taxon>
        <taxon>Actinomycetes</taxon>
        <taxon>Streptosporangiales</taxon>
        <taxon>Streptosporangiaceae</taxon>
        <taxon>Thermopolyspora</taxon>
    </lineage>
</organism>
<reference evidence="3 4" key="1">
    <citation type="submission" date="2019-06" db="EMBL/GenBank/DDBJ databases">
        <title>Sequencing the genomes of 1000 actinobacteria strains.</title>
        <authorList>
            <person name="Klenk H.-P."/>
        </authorList>
    </citation>
    <scope>NUCLEOTIDE SEQUENCE [LARGE SCALE GENOMIC DNA]</scope>
    <source>
        <strain evidence="3 4">DSM 43186</strain>
    </source>
</reference>
<dbReference type="Gene3D" id="3.20.20.380">
    <property type="entry name" value="Copper homeostasis (CutC) domain"/>
    <property type="match status" value="1"/>
</dbReference>
<dbReference type="Proteomes" id="UP000319213">
    <property type="component" value="Unassembled WGS sequence"/>
</dbReference>
<sequence>MTPSLLEVVTLDVRDAVAAEEGGADRVEVVAHPSGDGTPEAATVAAIARECSLPQMVRLGCGSRPGAGYTVTPAELEELKRRARELADAGAAGFVFGFLTAEGTVDLAATEALVGAIAPLPWTFHRAVDHAVDVQAAWRAVRLLPNLATILTAGAATGVEDGLPVLRARAHAGDAGLIMAGGGLERHHVPLLRAQGIGSFHVGGAVRTGWSAPVEARLVRQWRELVGG</sequence>
<gene>
    <name evidence="3" type="ORF">FHX40_3191</name>
</gene>
<proteinExistence type="inferred from homology"/>
<accession>A0A543J0V9</accession>
<dbReference type="GO" id="GO:0005507">
    <property type="term" value="F:copper ion binding"/>
    <property type="evidence" value="ECO:0007669"/>
    <property type="project" value="TreeGrafter"/>
</dbReference>
<protein>
    <recommendedName>
        <fullName evidence="2">Copper homeostasis protein cutC homolog</fullName>
    </recommendedName>
</protein>
<dbReference type="EMBL" id="VFPQ01000001">
    <property type="protein sequence ID" value="TQM76456.1"/>
    <property type="molecule type" value="Genomic_DNA"/>
</dbReference>
<name>A0A543J0V9_9ACTN</name>
<dbReference type="Pfam" id="PF03932">
    <property type="entry name" value="CutC"/>
    <property type="match status" value="1"/>
</dbReference>
<dbReference type="RefSeq" id="WP_142260336.1">
    <property type="nucleotide sequence ID" value="NZ_BMPV01000001.1"/>
</dbReference>
<comment type="caution">
    <text evidence="3">The sequence shown here is derived from an EMBL/GenBank/DDBJ whole genome shotgun (WGS) entry which is preliminary data.</text>
</comment>
<dbReference type="OrthoDB" id="9815677at2"/>
<dbReference type="PANTHER" id="PTHR12598">
    <property type="entry name" value="COPPER HOMEOSTASIS PROTEIN CUTC"/>
    <property type="match status" value="1"/>
</dbReference>
<dbReference type="SUPFAM" id="SSF110395">
    <property type="entry name" value="CutC-like"/>
    <property type="match status" value="1"/>
</dbReference>
<dbReference type="InterPro" id="IPR005627">
    <property type="entry name" value="CutC-like"/>
</dbReference>
<keyword evidence="4" id="KW-1185">Reference proteome</keyword>
<dbReference type="PANTHER" id="PTHR12598:SF0">
    <property type="entry name" value="COPPER HOMEOSTASIS PROTEIN CUTC HOMOLOG"/>
    <property type="match status" value="1"/>
</dbReference>
<evidence type="ECO:0000313" key="4">
    <source>
        <dbReference type="Proteomes" id="UP000319213"/>
    </source>
</evidence>
<evidence type="ECO:0000256" key="1">
    <source>
        <dbReference type="ARBA" id="ARBA00007768"/>
    </source>
</evidence>
<evidence type="ECO:0000313" key="3">
    <source>
        <dbReference type="EMBL" id="TQM76456.1"/>
    </source>
</evidence>
<evidence type="ECO:0000256" key="2">
    <source>
        <dbReference type="ARBA" id="ARBA00019014"/>
    </source>
</evidence>
<dbReference type="InterPro" id="IPR036822">
    <property type="entry name" value="CutC-like_dom_sf"/>
</dbReference>
<comment type="similarity">
    <text evidence="1">Belongs to the CutC family.</text>
</comment>